<evidence type="ECO:0000256" key="2">
    <source>
        <dbReference type="ARBA" id="ARBA00038358"/>
    </source>
</evidence>
<dbReference type="InterPro" id="IPR010905">
    <property type="entry name" value="Glyco_hydro_88"/>
</dbReference>
<sequence length="379" mass="43101">MSYQSELPLDWSKEAWNRISDKVARTSQRIRDRFPHASVNGQYQLEPASWWTAGFWPGLLWLVYRDTNNQQLGSLAASCEEQLDQVILDYDRLDHDIGFMWTLTSVARYKILGEPSAKRRGLLAANLLAGRYNSRGRFIRAWNPWKPGDDNAGWAIIDCMMNLPLLHWASEVTGDPRYKQIAIQHSDTVLAHFIRPDGSVNHIVVFDPETGEKVDTLGGQGFAPASGWSRGTAWALYGMSLAYQYTGEERYLQAAKRVAHYFIANLPEDHVPHWDFRLPPDIVKHRDSSAGACGASALLLLSRLVADEERSLYAQAGERILRSLYENYGAWDREDEEGLITHGTSHYPEGRNIDVPLIYGDYYFAEGIAQLVGYEDLFW</sequence>
<dbReference type="Gene3D" id="1.50.10.10">
    <property type="match status" value="1"/>
</dbReference>
<accession>A0A2V2YSS6</accession>
<comment type="caution">
    <text evidence="5">The sequence shown here is derived from an EMBL/GenBank/DDBJ whole genome shotgun (WGS) entry which is preliminary data.</text>
</comment>
<feature type="binding site" evidence="4">
    <location>
        <position position="234"/>
    </location>
    <ligand>
        <name>substrate</name>
    </ligand>
</feature>
<dbReference type="PANTHER" id="PTHR36845:SF1">
    <property type="entry name" value="HYDROLASE, PUTATIVE (AFU_ORTHOLOGUE AFUA_7G05090)-RELATED"/>
    <property type="match status" value="1"/>
</dbReference>
<evidence type="ECO:0000256" key="1">
    <source>
        <dbReference type="ARBA" id="ARBA00022801"/>
    </source>
</evidence>
<protein>
    <submittedName>
        <fullName evidence="5">Unsaturated chondroitin disaccharide hydrolase</fullName>
    </submittedName>
</protein>
<comment type="similarity">
    <text evidence="2">Belongs to the glycosyl hydrolase 88 family.</text>
</comment>
<dbReference type="RefSeq" id="WP_110044849.1">
    <property type="nucleotide sequence ID" value="NZ_CP054613.1"/>
</dbReference>
<name>A0A2V2YSS6_9BACL</name>
<organism evidence="5 6">
    <name type="scientific">Paenibacillus cellulosilyticus</name>
    <dbReference type="NCBI Taxonomy" id="375489"/>
    <lineage>
        <taxon>Bacteria</taxon>
        <taxon>Bacillati</taxon>
        <taxon>Bacillota</taxon>
        <taxon>Bacilli</taxon>
        <taxon>Bacillales</taxon>
        <taxon>Paenibacillaceae</taxon>
        <taxon>Paenibacillus</taxon>
    </lineage>
</organism>
<feature type="binding site" evidence="4">
    <location>
        <position position="230"/>
    </location>
    <ligand>
        <name>substrate</name>
    </ligand>
</feature>
<dbReference type="PANTHER" id="PTHR36845">
    <property type="entry name" value="HYDROLASE, PUTATIVE (AFU_ORTHOLOGUE AFUA_7G05090)-RELATED"/>
    <property type="match status" value="1"/>
</dbReference>
<dbReference type="Pfam" id="PF07470">
    <property type="entry name" value="Glyco_hydro_88"/>
    <property type="match status" value="1"/>
</dbReference>
<evidence type="ECO:0000256" key="4">
    <source>
        <dbReference type="PIRSR" id="PIRSR610905-2"/>
    </source>
</evidence>
<dbReference type="OrthoDB" id="428577at2"/>
<keyword evidence="6" id="KW-1185">Reference proteome</keyword>
<dbReference type="AlphaFoldDB" id="A0A2V2YSS6"/>
<gene>
    <name evidence="5" type="ORF">DFQ01_111119</name>
</gene>
<evidence type="ECO:0000313" key="6">
    <source>
        <dbReference type="Proteomes" id="UP000246635"/>
    </source>
</evidence>
<feature type="active site" description="Proton donor" evidence="3">
    <location>
        <position position="158"/>
    </location>
</feature>
<feature type="active site" description="Nucleophile" evidence="3">
    <location>
        <position position="96"/>
    </location>
</feature>
<dbReference type="GO" id="GO:0052757">
    <property type="term" value="F:chondroitin hydrolase activity"/>
    <property type="evidence" value="ECO:0007669"/>
    <property type="project" value="TreeGrafter"/>
</dbReference>
<keyword evidence="1 5" id="KW-0378">Hydrolase</keyword>
<feature type="binding site" evidence="4">
    <location>
        <position position="96"/>
    </location>
    <ligand>
        <name>substrate</name>
    </ligand>
</feature>
<dbReference type="SUPFAM" id="SSF48208">
    <property type="entry name" value="Six-hairpin glycosidases"/>
    <property type="match status" value="1"/>
</dbReference>
<dbReference type="EMBL" id="QGTQ01000011">
    <property type="protein sequence ID" value="PWW00972.1"/>
    <property type="molecule type" value="Genomic_DNA"/>
</dbReference>
<feature type="binding site" evidence="4">
    <location>
        <position position="158"/>
    </location>
    <ligand>
        <name>substrate</name>
    </ligand>
</feature>
<dbReference type="GO" id="GO:0000272">
    <property type="term" value="P:polysaccharide catabolic process"/>
    <property type="evidence" value="ECO:0007669"/>
    <property type="project" value="TreeGrafter"/>
</dbReference>
<reference evidence="5 6" key="1">
    <citation type="submission" date="2018-05" db="EMBL/GenBank/DDBJ databases">
        <title>Genomic Encyclopedia of Type Strains, Phase III (KMG-III): the genomes of soil and plant-associated and newly described type strains.</title>
        <authorList>
            <person name="Whitman W."/>
        </authorList>
    </citation>
    <scope>NUCLEOTIDE SEQUENCE [LARGE SCALE GENOMIC DNA]</scope>
    <source>
        <strain evidence="5 6">CECT 5696</strain>
    </source>
</reference>
<dbReference type="InterPro" id="IPR052369">
    <property type="entry name" value="UG_Glycosaminoglycan_Hydrolase"/>
</dbReference>
<dbReference type="InterPro" id="IPR012341">
    <property type="entry name" value="6hp_glycosidase-like_sf"/>
</dbReference>
<evidence type="ECO:0000256" key="3">
    <source>
        <dbReference type="PIRSR" id="PIRSR610905-1"/>
    </source>
</evidence>
<dbReference type="InterPro" id="IPR008928">
    <property type="entry name" value="6-hairpin_glycosidase_sf"/>
</dbReference>
<evidence type="ECO:0000313" key="5">
    <source>
        <dbReference type="EMBL" id="PWW00972.1"/>
    </source>
</evidence>
<dbReference type="Proteomes" id="UP000246635">
    <property type="component" value="Unassembled WGS sequence"/>
</dbReference>
<proteinExistence type="inferred from homology"/>